<dbReference type="InterPro" id="IPR011527">
    <property type="entry name" value="ABC1_TM_dom"/>
</dbReference>
<dbReference type="GO" id="GO:0030253">
    <property type="term" value="P:protein secretion by the type I secretion system"/>
    <property type="evidence" value="ECO:0007669"/>
    <property type="project" value="InterPro"/>
</dbReference>
<evidence type="ECO:0000256" key="6">
    <source>
        <dbReference type="ARBA" id="ARBA00023136"/>
    </source>
</evidence>
<dbReference type="PROSITE" id="PS50929">
    <property type="entry name" value="ABC_TM1F"/>
    <property type="match status" value="1"/>
</dbReference>
<dbReference type="InterPro" id="IPR036640">
    <property type="entry name" value="ABC1_TM_sf"/>
</dbReference>
<dbReference type="SUPFAM" id="SSF52540">
    <property type="entry name" value="P-loop containing nucleoside triphosphate hydrolases"/>
    <property type="match status" value="1"/>
</dbReference>
<reference evidence="10 11" key="1">
    <citation type="submission" date="2019-10" db="EMBL/GenBank/DDBJ databases">
        <title>Pseudopuniceibacterium sp. HQ09 islated from Antarctica.</title>
        <authorList>
            <person name="Liao L."/>
            <person name="Su S."/>
            <person name="Chen B."/>
            <person name="Yu Y."/>
        </authorList>
    </citation>
    <scope>NUCLEOTIDE SEQUENCE [LARGE SCALE GENOMIC DNA]</scope>
    <source>
        <strain evidence="10 11">HQ09</strain>
    </source>
</reference>
<keyword evidence="6 7" id="KW-0472">Membrane</keyword>
<dbReference type="GO" id="GO:0005886">
    <property type="term" value="C:plasma membrane"/>
    <property type="evidence" value="ECO:0007669"/>
    <property type="project" value="UniProtKB-SubCell"/>
</dbReference>
<evidence type="ECO:0000256" key="5">
    <source>
        <dbReference type="ARBA" id="ARBA00022989"/>
    </source>
</evidence>
<feature type="domain" description="ABC transmembrane type-1" evidence="9">
    <location>
        <begin position="40"/>
        <end position="315"/>
    </location>
</feature>
<dbReference type="SUPFAM" id="SSF90123">
    <property type="entry name" value="ABC transporter transmembrane region"/>
    <property type="match status" value="1"/>
</dbReference>
<dbReference type="AlphaFoldDB" id="A0A7L9WP12"/>
<dbReference type="PANTHER" id="PTHR43394:SF1">
    <property type="entry name" value="ATP-BINDING CASSETTE SUB-FAMILY B MEMBER 10, MITOCHONDRIAL"/>
    <property type="match status" value="1"/>
</dbReference>
<dbReference type="SMART" id="SM00382">
    <property type="entry name" value="AAA"/>
    <property type="match status" value="1"/>
</dbReference>
<dbReference type="PANTHER" id="PTHR43394">
    <property type="entry name" value="ATP-DEPENDENT PERMEASE MDL1, MITOCHONDRIAL"/>
    <property type="match status" value="1"/>
</dbReference>
<dbReference type="InterPro" id="IPR027417">
    <property type="entry name" value="P-loop_NTPase"/>
</dbReference>
<accession>A0A7L9WP12</accession>
<evidence type="ECO:0000259" key="8">
    <source>
        <dbReference type="PROSITE" id="PS50893"/>
    </source>
</evidence>
<evidence type="ECO:0000256" key="4">
    <source>
        <dbReference type="ARBA" id="ARBA00022840"/>
    </source>
</evidence>
<dbReference type="InterPro" id="IPR039421">
    <property type="entry name" value="Type_1_exporter"/>
</dbReference>
<keyword evidence="5 7" id="KW-1133">Transmembrane helix</keyword>
<feature type="transmembrane region" description="Helical" evidence="7">
    <location>
        <begin position="36"/>
        <end position="62"/>
    </location>
</feature>
<keyword evidence="4" id="KW-0067">ATP-binding</keyword>
<dbReference type="GO" id="GO:0030256">
    <property type="term" value="C:type I protein secretion system complex"/>
    <property type="evidence" value="ECO:0007669"/>
    <property type="project" value="InterPro"/>
</dbReference>
<evidence type="ECO:0000256" key="1">
    <source>
        <dbReference type="ARBA" id="ARBA00004651"/>
    </source>
</evidence>
<organism evidence="10 11">
    <name type="scientific">Pseudooceanicola spongiae</name>
    <dbReference type="NCBI Taxonomy" id="2613965"/>
    <lineage>
        <taxon>Bacteria</taxon>
        <taxon>Pseudomonadati</taxon>
        <taxon>Pseudomonadota</taxon>
        <taxon>Alphaproteobacteria</taxon>
        <taxon>Rhodobacterales</taxon>
        <taxon>Paracoccaceae</taxon>
        <taxon>Pseudooceanicola</taxon>
    </lineage>
</organism>
<dbReference type="GO" id="GO:0005524">
    <property type="term" value="F:ATP binding"/>
    <property type="evidence" value="ECO:0007669"/>
    <property type="project" value="UniProtKB-KW"/>
</dbReference>
<dbReference type="GO" id="GO:0016887">
    <property type="term" value="F:ATP hydrolysis activity"/>
    <property type="evidence" value="ECO:0007669"/>
    <property type="project" value="InterPro"/>
</dbReference>
<evidence type="ECO:0000313" key="10">
    <source>
        <dbReference type="EMBL" id="QOL81693.1"/>
    </source>
</evidence>
<evidence type="ECO:0000256" key="3">
    <source>
        <dbReference type="ARBA" id="ARBA00022741"/>
    </source>
</evidence>
<dbReference type="EMBL" id="CP045201">
    <property type="protein sequence ID" value="QOL81693.1"/>
    <property type="molecule type" value="Genomic_DNA"/>
</dbReference>
<dbReference type="KEGG" id="pshq:F3W81_13205"/>
<feature type="domain" description="ABC transporter" evidence="8">
    <location>
        <begin position="344"/>
        <end position="582"/>
    </location>
</feature>
<dbReference type="NCBIfam" id="TIGR01842">
    <property type="entry name" value="type_I_sec_PrtD"/>
    <property type="match status" value="1"/>
</dbReference>
<keyword evidence="11" id="KW-1185">Reference proteome</keyword>
<gene>
    <name evidence="10" type="ORF">F3W81_13205</name>
</gene>
<evidence type="ECO:0000256" key="7">
    <source>
        <dbReference type="SAM" id="Phobius"/>
    </source>
</evidence>
<evidence type="ECO:0000313" key="11">
    <source>
        <dbReference type="Proteomes" id="UP000594118"/>
    </source>
</evidence>
<feature type="transmembrane region" description="Helical" evidence="7">
    <location>
        <begin position="74"/>
        <end position="94"/>
    </location>
</feature>
<proteinExistence type="predicted"/>
<sequence length="594" mass="63095">MVIGGKAHIVRQRNRERQTDTGAQELRDLRRQSRGLYWSAALFSVFANLLMLTGPLYMLLVYDRVLTSRSVETLLALTVLAGFLYLTMGLLDLVRGRILSRIGARFQAALDPRAYDAALRRSALQPDPDADTALQDSEAIQRLLASPVPAALFDLPFTPLFLAAIALFHPLLGMLALAGGALLIGVAGLSRMRSQAPQRQALTAAMAAQAQADQMRAEAGMIRAMGMGEAAFARWQGLRGRALARQVQAADVTGGFSVLTRTLRLVLQSAMLGLGAWLSLRGEVSGGAMISGSILLGRALTPIETLISQWPLAQRARQGWQSLSRLLGAVPVVAPRTGLPHPRAQIEAMQATVIPPGQAMASLRMLTFSIAPGQALGVIGPSGAGKSTLARAMTAAWPCAGGSIRLDGASLAHYDSAVLGGLIGYLPQRVELFEGTIAENIARMAAVPDDAAVVAAARAADAHDMILKMPEGYDTRVRPHGSRLSGGQIQRIGLARAMYGAPVLLVLDEPNSNLDNEGSEALNAAIRAMKADGCAVMIMAHRPAAIQECDLLLMLEGGNRVAFGPRDEVLRKVVQNHDHIRRGASQGSLQGGVQ</sequence>
<dbReference type="PROSITE" id="PS50893">
    <property type="entry name" value="ABC_TRANSPORTER_2"/>
    <property type="match status" value="1"/>
</dbReference>
<comment type="subcellular location">
    <subcellularLocation>
        <location evidence="1">Cell membrane</location>
        <topology evidence="1">Multi-pass membrane protein</topology>
    </subcellularLocation>
</comment>
<dbReference type="Proteomes" id="UP000594118">
    <property type="component" value="Chromosome"/>
</dbReference>
<dbReference type="Gene3D" id="1.20.1560.10">
    <property type="entry name" value="ABC transporter type 1, transmembrane domain"/>
    <property type="match status" value="1"/>
</dbReference>
<dbReference type="InterPro" id="IPR010128">
    <property type="entry name" value="ATPase_T1SS_PrtD-like"/>
</dbReference>
<dbReference type="Gene3D" id="3.40.50.300">
    <property type="entry name" value="P-loop containing nucleotide triphosphate hydrolases"/>
    <property type="match status" value="1"/>
</dbReference>
<name>A0A7L9WP12_9RHOB</name>
<protein>
    <submittedName>
        <fullName evidence="10">Type I secretion system permease/ATPase</fullName>
    </submittedName>
</protein>
<dbReference type="InterPro" id="IPR003593">
    <property type="entry name" value="AAA+_ATPase"/>
</dbReference>
<dbReference type="Pfam" id="PF00664">
    <property type="entry name" value="ABC_membrane"/>
    <property type="match status" value="1"/>
</dbReference>
<dbReference type="InterPro" id="IPR017871">
    <property type="entry name" value="ABC_transporter-like_CS"/>
</dbReference>
<keyword evidence="3" id="KW-0547">Nucleotide-binding</keyword>
<evidence type="ECO:0000256" key="2">
    <source>
        <dbReference type="ARBA" id="ARBA00022692"/>
    </source>
</evidence>
<feature type="transmembrane region" description="Helical" evidence="7">
    <location>
        <begin position="171"/>
        <end position="189"/>
    </location>
</feature>
<evidence type="ECO:0000259" key="9">
    <source>
        <dbReference type="PROSITE" id="PS50929"/>
    </source>
</evidence>
<dbReference type="Pfam" id="PF00005">
    <property type="entry name" value="ABC_tran"/>
    <property type="match status" value="1"/>
</dbReference>
<dbReference type="PROSITE" id="PS00211">
    <property type="entry name" value="ABC_TRANSPORTER_1"/>
    <property type="match status" value="1"/>
</dbReference>
<dbReference type="GO" id="GO:0015421">
    <property type="term" value="F:ABC-type oligopeptide transporter activity"/>
    <property type="evidence" value="ECO:0007669"/>
    <property type="project" value="TreeGrafter"/>
</dbReference>
<dbReference type="RefSeq" id="WP_193079608.1">
    <property type="nucleotide sequence ID" value="NZ_CP045201.1"/>
</dbReference>
<dbReference type="InterPro" id="IPR003439">
    <property type="entry name" value="ABC_transporter-like_ATP-bd"/>
</dbReference>
<keyword evidence="2 7" id="KW-0812">Transmembrane</keyword>